<evidence type="ECO:0000313" key="3">
    <source>
        <dbReference type="Proteomes" id="UP000824048"/>
    </source>
</evidence>
<feature type="compositionally biased region" description="Polar residues" evidence="1">
    <location>
        <begin position="38"/>
        <end position="54"/>
    </location>
</feature>
<organism evidence="2 3">
    <name type="scientific">Candidatus Gemmiger excrementigallinarum</name>
    <dbReference type="NCBI Taxonomy" id="2838609"/>
    <lineage>
        <taxon>Bacteria</taxon>
        <taxon>Bacillati</taxon>
        <taxon>Bacillota</taxon>
        <taxon>Clostridia</taxon>
        <taxon>Eubacteriales</taxon>
        <taxon>Gemmiger</taxon>
    </lineage>
</organism>
<feature type="region of interest" description="Disordered" evidence="1">
    <location>
        <begin position="35"/>
        <end position="54"/>
    </location>
</feature>
<protein>
    <submittedName>
        <fullName evidence="2">Uncharacterized protein</fullName>
    </submittedName>
</protein>
<evidence type="ECO:0000313" key="2">
    <source>
        <dbReference type="EMBL" id="HIZ41251.1"/>
    </source>
</evidence>
<evidence type="ECO:0000256" key="1">
    <source>
        <dbReference type="SAM" id="MobiDB-lite"/>
    </source>
</evidence>
<accession>A0A9D2EPS6</accession>
<name>A0A9D2EPS6_9FIRM</name>
<reference evidence="2" key="2">
    <citation type="submission" date="2021-04" db="EMBL/GenBank/DDBJ databases">
        <authorList>
            <person name="Gilroy R."/>
        </authorList>
    </citation>
    <scope>NUCLEOTIDE SEQUENCE</scope>
    <source>
        <strain evidence="2">ChiSxjej1B13-11774</strain>
    </source>
</reference>
<gene>
    <name evidence="2" type="ORF">H9811_01675</name>
</gene>
<dbReference type="EMBL" id="DXBP01000008">
    <property type="protein sequence ID" value="HIZ41251.1"/>
    <property type="molecule type" value="Genomic_DNA"/>
</dbReference>
<comment type="caution">
    <text evidence="2">The sequence shown here is derived from an EMBL/GenBank/DDBJ whole genome shotgun (WGS) entry which is preliminary data.</text>
</comment>
<proteinExistence type="predicted"/>
<sequence>MMEKQEYHKAVAEMVQFFNDDVIKTSGDCRTPGWSRGNGCTTTSGDCSGQSWKD</sequence>
<reference evidence="2" key="1">
    <citation type="journal article" date="2021" name="PeerJ">
        <title>Extensive microbial diversity within the chicken gut microbiome revealed by metagenomics and culture.</title>
        <authorList>
            <person name="Gilroy R."/>
            <person name="Ravi A."/>
            <person name="Getino M."/>
            <person name="Pursley I."/>
            <person name="Horton D.L."/>
            <person name="Alikhan N.F."/>
            <person name="Baker D."/>
            <person name="Gharbi K."/>
            <person name="Hall N."/>
            <person name="Watson M."/>
            <person name="Adriaenssens E.M."/>
            <person name="Foster-Nyarko E."/>
            <person name="Jarju S."/>
            <person name="Secka A."/>
            <person name="Antonio M."/>
            <person name="Oren A."/>
            <person name="Chaudhuri R.R."/>
            <person name="La Ragione R."/>
            <person name="Hildebrand F."/>
            <person name="Pallen M.J."/>
        </authorList>
    </citation>
    <scope>NUCLEOTIDE SEQUENCE</scope>
    <source>
        <strain evidence="2">ChiSxjej1B13-11774</strain>
    </source>
</reference>
<dbReference type="AlphaFoldDB" id="A0A9D2EPS6"/>
<dbReference type="Proteomes" id="UP000824048">
    <property type="component" value="Unassembled WGS sequence"/>
</dbReference>